<keyword evidence="2" id="KW-1185">Reference proteome</keyword>
<accession>A0A1L7I068</accession>
<dbReference type="STRING" id="1229726.GRFL_0263"/>
<proteinExistence type="predicted"/>
<dbReference type="KEGG" id="gfl:GRFL_0263"/>
<organism evidence="1 2">
    <name type="scientific">Christiangramia flava JLT2011</name>
    <dbReference type="NCBI Taxonomy" id="1229726"/>
    <lineage>
        <taxon>Bacteria</taxon>
        <taxon>Pseudomonadati</taxon>
        <taxon>Bacteroidota</taxon>
        <taxon>Flavobacteriia</taxon>
        <taxon>Flavobacteriales</taxon>
        <taxon>Flavobacteriaceae</taxon>
        <taxon>Christiangramia</taxon>
    </lineage>
</organism>
<evidence type="ECO:0000313" key="1">
    <source>
        <dbReference type="EMBL" id="APU66987.1"/>
    </source>
</evidence>
<evidence type="ECO:0000313" key="2">
    <source>
        <dbReference type="Proteomes" id="UP000186230"/>
    </source>
</evidence>
<sequence>MRNFSFTENVTDVHLNFRLLNKIPNSESFLNVLNFFETI</sequence>
<dbReference type="Proteomes" id="UP000186230">
    <property type="component" value="Chromosome"/>
</dbReference>
<dbReference type="EMBL" id="CP016359">
    <property type="protein sequence ID" value="APU66987.1"/>
    <property type="molecule type" value="Genomic_DNA"/>
</dbReference>
<dbReference type="AlphaFoldDB" id="A0A1L7I068"/>
<name>A0A1L7I068_9FLAO</name>
<reference evidence="1 2" key="1">
    <citation type="submission" date="2016-07" db="EMBL/GenBank/DDBJ databases">
        <title>Multi-omics approach to identify versatile polysaccharide utilization systems of a marine flavobacterium Gramella flava.</title>
        <authorList>
            <person name="Tang K."/>
        </authorList>
    </citation>
    <scope>NUCLEOTIDE SEQUENCE [LARGE SCALE GENOMIC DNA]</scope>
    <source>
        <strain evidence="1 2">JLT2011</strain>
    </source>
</reference>
<protein>
    <submittedName>
        <fullName evidence="1">Uncharacterized protein</fullName>
    </submittedName>
</protein>
<gene>
    <name evidence="1" type="ORF">GRFL_0263</name>
</gene>